<dbReference type="Pfam" id="PF00933">
    <property type="entry name" value="Glyco_hydro_3"/>
    <property type="match status" value="1"/>
</dbReference>
<evidence type="ECO:0000256" key="5">
    <source>
        <dbReference type="ARBA" id="ARBA00023295"/>
    </source>
</evidence>
<evidence type="ECO:0000313" key="7">
    <source>
        <dbReference type="EMBL" id="SFR04311.1"/>
    </source>
</evidence>
<dbReference type="InterPro" id="IPR050226">
    <property type="entry name" value="NagZ_Beta-hexosaminidase"/>
</dbReference>
<name>A0A1I6DG05_9RHOB</name>
<dbReference type="PANTHER" id="PTHR30480">
    <property type="entry name" value="BETA-HEXOSAMINIDASE-RELATED"/>
    <property type="match status" value="1"/>
</dbReference>
<dbReference type="NCBIfam" id="NF003740">
    <property type="entry name" value="PRK05337.1"/>
    <property type="match status" value="1"/>
</dbReference>
<gene>
    <name evidence="7" type="ORF">SAMN04515673_103153</name>
</gene>
<dbReference type="Gene3D" id="3.20.20.300">
    <property type="entry name" value="Glycoside hydrolase, family 3, N-terminal domain"/>
    <property type="match status" value="1"/>
</dbReference>
<keyword evidence="4" id="KW-0378">Hydrolase</keyword>
<comment type="similarity">
    <text evidence="2">Belongs to the glycosyl hydrolase 3 family.</text>
</comment>
<comment type="catalytic activity">
    <reaction evidence="1">
        <text>Hydrolysis of terminal non-reducing N-acetyl-D-hexosamine residues in N-acetyl-beta-D-hexosaminides.</text>
        <dbReference type="EC" id="3.2.1.52"/>
    </reaction>
</comment>
<feature type="domain" description="Glycoside hydrolase family 3 N-terminal" evidence="6">
    <location>
        <begin position="20"/>
        <end position="284"/>
    </location>
</feature>
<reference evidence="7 8" key="1">
    <citation type="submission" date="2016-10" db="EMBL/GenBank/DDBJ databases">
        <authorList>
            <person name="de Groot N.N."/>
        </authorList>
    </citation>
    <scope>NUCLEOTIDE SEQUENCE [LARGE SCALE GENOMIC DNA]</scope>
    <source>
        <strain evidence="8">KMM 9023,NRIC 0796,JCM 17311,KCTC 23692</strain>
    </source>
</reference>
<dbReference type="PROSITE" id="PS00775">
    <property type="entry name" value="GLYCOSYL_HYDROL_F3"/>
    <property type="match status" value="1"/>
</dbReference>
<evidence type="ECO:0000256" key="2">
    <source>
        <dbReference type="ARBA" id="ARBA00005336"/>
    </source>
</evidence>
<dbReference type="EMBL" id="FOYI01000003">
    <property type="protein sequence ID" value="SFR04311.1"/>
    <property type="molecule type" value="Genomic_DNA"/>
</dbReference>
<organism evidence="7 8">
    <name type="scientific">Poseidonocella sedimentorum</name>
    <dbReference type="NCBI Taxonomy" id="871652"/>
    <lineage>
        <taxon>Bacteria</taxon>
        <taxon>Pseudomonadati</taxon>
        <taxon>Pseudomonadota</taxon>
        <taxon>Alphaproteobacteria</taxon>
        <taxon>Rhodobacterales</taxon>
        <taxon>Roseobacteraceae</taxon>
        <taxon>Poseidonocella</taxon>
    </lineage>
</organism>
<accession>A0A1I6DG05</accession>
<dbReference type="GO" id="GO:0004563">
    <property type="term" value="F:beta-N-acetylhexosaminidase activity"/>
    <property type="evidence" value="ECO:0007669"/>
    <property type="project" value="UniProtKB-EC"/>
</dbReference>
<dbReference type="PANTHER" id="PTHR30480:SF13">
    <property type="entry name" value="BETA-HEXOSAMINIDASE"/>
    <property type="match status" value="1"/>
</dbReference>
<evidence type="ECO:0000256" key="3">
    <source>
        <dbReference type="ARBA" id="ARBA00012663"/>
    </source>
</evidence>
<dbReference type="OrthoDB" id="9786661at2"/>
<dbReference type="Proteomes" id="UP000199302">
    <property type="component" value="Unassembled WGS sequence"/>
</dbReference>
<keyword evidence="5" id="KW-0326">Glycosidase</keyword>
<dbReference type="InterPro" id="IPR001764">
    <property type="entry name" value="Glyco_hydro_3_N"/>
</dbReference>
<proteinExistence type="inferred from homology"/>
<dbReference type="InterPro" id="IPR036962">
    <property type="entry name" value="Glyco_hydro_3_N_sf"/>
</dbReference>
<dbReference type="InterPro" id="IPR017853">
    <property type="entry name" value="GH"/>
</dbReference>
<dbReference type="GO" id="GO:0009254">
    <property type="term" value="P:peptidoglycan turnover"/>
    <property type="evidence" value="ECO:0007669"/>
    <property type="project" value="TreeGrafter"/>
</dbReference>
<dbReference type="STRING" id="871652.SAMN04515673_103153"/>
<evidence type="ECO:0000256" key="1">
    <source>
        <dbReference type="ARBA" id="ARBA00001231"/>
    </source>
</evidence>
<dbReference type="GO" id="GO:0005975">
    <property type="term" value="P:carbohydrate metabolic process"/>
    <property type="evidence" value="ECO:0007669"/>
    <property type="project" value="InterPro"/>
</dbReference>
<dbReference type="AlphaFoldDB" id="A0A1I6DG05"/>
<evidence type="ECO:0000313" key="8">
    <source>
        <dbReference type="Proteomes" id="UP000199302"/>
    </source>
</evidence>
<keyword evidence="8" id="KW-1185">Reference proteome</keyword>
<dbReference type="EC" id="3.2.1.52" evidence="3"/>
<protein>
    <recommendedName>
        <fullName evidence="3">beta-N-acetylhexosaminidase</fullName>
        <ecNumber evidence="3">3.2.1.52</ecNumber>
    </recommendedName>
</protein>
<sequence>MSAAPRAVILDAEGPRLTEDERRLFAELDPWGFILFARNAETPDQLRALTDEMRSAVGRDAPIMIDQEGGRVQRLGPPHWRAWPAPLDHVVAAGRNAACAMRLRHRIIAAELRAVGIDMNCAPTLDIACDETHPFLRNRCFGTEPESVAEYGGAAAEGLLQGGVLPIMKHLPGHGRATQDSHADLPEIHASLDALRARDFAPFRALCDLPCAMTAHIVLPGGDGVPATLSPEAIRLIREEIGFGGLLMSDDLSMGAVPGSVAQKISGALAAGCDLALLCNASLADRRAAGEAAPPLSAMAEARAEAALALRQVPSAIDIRALEAELESLMQ</sequence>
<dbReference type="SUPFAM" id="SSF51445">
    <property type="entry name" value="(Trans)glycosidases"/>
    <property type="match status" value="1"/>
</dbReference>
<dbReference type="InterPro" id="IPR019800">
    <property type="entry name" value="Glyco_hydro_3_AS"/>
</dbReference>
<dbReference type="RefSeq" id="WP_092077964.1">
    <property type="nucleotide sequence ID" value="NZ_FOYI01000003.1"/>
</dbReference>
<evidence type="ECO:0000256" key="4">
    <source>
        <dbReference type="ARBA" id="ARBA00022801"/>
    </source>
</evidence>
<evidence type="ECO:0000259" key="6">
    <source>
        <dbReference type="Pfam" id="PF00933"/>
    </source>
</evidence>